<dbReference type="InterPro" id="IPR012674">
    <property type="entry name" value="Calycin"/>
</dbReference>
<feature type="signal peptide" evidence="1">
    <location>
        <begin position="1"/>
        <end position="17"/>
    </location>
</feature>
<evidence type="ECO:0000313" key="2">
    <source>
        <dbReference type="EMBL" id="JAS79000.1"/>
    </source>
</evidence>
<evidence type="ECO:0000256" key="1">
    <source>
        <dbReference type="SAM" id="SignalP"/>
    </source>
</evidence>
<evidence type="ECO:0008006" key="3">
    <source>
        <dbReference type="Google" id="ProtNLM"/>
    </source>
</evidence>
<name>A0A1B6HWI8_9HEMI</name>
<protein>
    <recommendedName>
        <fullName evidence="3">Lipocalin/cytosolic fatty-acid binding domain-containing protein</fullName>
    </recommendedName>
</protein>
<dbReference type="Gene3D" id="2.40.128.20">
    <property type="match status" value="1"/>
</dbReference>
<dbReference type="AlphaFoldDB" id="A0A1B6HWI8"/>
<reference evidence="2" key="1">
    <citation type="submission" date="2015-11" db="EMBL/GenBank/DDBJ databases">
        <title>De novo transcriptome assembly of four potential Pierce s Disease insect vectors from Arizona vineyards.</title>
        <authorList>
            <person name="Tassone E.E."/>
        </authorList>
    </citation>
    <scope>NUCLEOTIDE SEQUENCE</scope>
</reference>
<dbReference type="SUPFAM" id="SSF50814">
    <property type="entry name" value="Lipocalins"/>
    <property type="match status" value="1"/>
</dbReference>
<sequence>MVSSALFCLLLVPYVLTDDVSNLCPGTIPLQRVPSTGEGTWWTILATKASSGQCGINNNQPPCKCTGFQFSSNLLPPYIPAYNGTVFGYNTEKCIYEFQQVEIALVDKTQPWAIFNFKDKSSGTTTVVSALDTDDHETFIIFYLCGVKSAEGEPIVIVVAKSKDGLCSESQERVDAVLEANNICKDKLVAFDTSECADI</sequence>
<keyword evidence="1" id="KW-0732">Signal</keyword>
<accession>A0A1B6HWI8</accession>
<feature type="chain" id="PRO_5008584704" description="Lipocalin/cytosolic fatty-acid binding domain-containing protein" evidence="1">
    <location>
        <begin position="18"/>
        <end position="199"/>
    </location>
</feature>
<organism evidence="2">
    <name type="scientific">Homalodisca liturata</name>
    <dbReference type="NCBI Taxonomy" id="320908"/>
    <lineage>
        <taxon>Eukaryota</taxon>
        <taxon>Metazoa</taxon>
        <taxon>Ecdysozoa</taxon>
        <taxon>Arthropoda</taxon>
        <taxon>Hexapoda</taxon>
        <taxon>Insecta</taxon>
        <taxon>Pterygota</taxon>
        <taxon>Neoptera</taxon>
        <taxon>Paraneoptera</taxon>
        <taxon>Hemiptera</taxon>
        <taxon>Auchenorrhyncha</taxon>
        <taxon>Membracoidea</taxon>
        <taxon>Cicadellidae</taxon>
        <taxon>Cicadellinae</taxon>
        <taxon>Proconiini</taxon>
        <taxon>Homalodisca</taxon>
    </lineage>
</organism>
<gene>
    <name evidence="2" type="ORF">g.25280</name>
</gene>
<dbReference type="EMBL" id="GECU01028706">
    <property type="protein sequence ID" value="JAS79000.1"/>
    <property type="molecule type" value="Transcribed_RNA"/>
</dbReference>
<proteinExistence type="predicted"/>